<gene>
    <name evidence="13" type="ORF">SISSUDRAFT_1124648</name>
</gene>
<comment type="subcellular location">
    <subcellularLocation>
        <location evidence="1">Cytoplasm</location>
        <location evidence="1">Cytosol</location>
    </subcellularLocation>
</comment>
<dbReference type="InterPro" id="IPR005835">
    <property type="entry name" value="NTP_transferase_dom"/>
</dbReference>
<feature type="compositionally biased region" description="Basic and acidic residues" evidence="10">
    <location>
        <begin position="457"/>
        <end position="468"/>
    </location>
</feature>
<evidence type="ECO:0000256" key="2">
    <source>
        <dbReference type="ARBA" id="ARBA00007878"/>
    </source>
</evidence>
<dbReference type="Proteomes" id="UP000076798">
    <property type="component" value="Unassembled WGS sequence"/>
</dbReference>
<evidence type="ECO:0000256" key="6">
    <source>
        <dbReference type="ARBA" id="ARBA00044196"/>
    </source>
</evidence>
<dbReference type="GO" id="GO:0005085">
    <property type="term" value="F:guanyl-nucleotide exchange factor activity"/>
    <property type="evidence" value="ECO:0007669"/>
    <property type="project" value="TreeGrafter"/>
</dbReference>
<protein>
    <recommendedName>
        <fullName evidence="6">Translation initiation factor eIF2B subunit gamma</fullName>
    </recommendedName>
    <alternativeName>
        <fullName evidence="7">eIF2B GDP-GTP exchange factor subunit gamma</fullName>
    </alternativeName>
</protein>
<dbReference type="PANTHER" id="PTHR45989:SF1">
    <property type="entry name" value="TRANSLATION INITIATION FACTOR EIF-2B SUBUNIT GAMMA"/>
    <property type="match status" value="1"/>
</dbReference>
<keyword evidence="13" id="KW-0808">Transferase</keyword>
<evidence type="ECO:0000256" key="4">
    <source>
        <dbReference type="ARBA" id="ARBA00022540"/>
    </source>
</evidence>
<dbReference type="CDD" id="cd04652">
    <property type="entry name" value="LbH_eIF2B_gamma_C"/>
    <property type="match status" value="1"/>
</dbReference>
<dbReference type="Pfam" id="PF25084">
    <property type="entry name" value="LbH_EIF2B"/>
    <property type="match status" value="1"/>
</dbReference>
<evidence type="ECO:0000256" key="3">
    <source>
        <dbReference type="ARBA" id="ARBA00022490"/>
    </source>
</evidence>
<dbReference type="GO" id="GO:0005829">
    <property type="term" value="C:cytosol"/>
    <property type="evidence" value="ECO:0007669"/>
    <property type="project" value="UniProtKB-SubCell"/>
</dbReference>
<dbReference type="GO" id="GO:0002183">
    <property type="term" value="P:cytoplasmic translational initiation"/>
    <property type="evidence" value="ECO:0007669"/>
    <property type="project" value="TreeGrafter"/>
</dbReference>
<evidence type="ECO:0000313" key="13">
    <source>
        <dbReference type="EMBL" id="KZT43505.1"/>
    </source>
</evidence>
<dbReference type="InterPro" id="IPR029044">
    <property type="entry name" value="Nucleotide-diphossugar_trans"/>
</dbReference>
<name>A0A166I8G4_9AGAM</name>
<dbReference type="InterPro" id="IPR056764">
    <property type="entry name" value="LbH_EIF2B3/5"/>
</dbReference>
<keyword evidence="3" id="KW-0963">Cytoplasm</keyword>
<evidence type="ECO:0000256" key="9">
    <source>
        <dbReference type="ARBA" id="ARBA00046432"/>
    </source>
</evidence>
<dbReference type="GO" id="GO:0016740">
    <property type="term" value="F:transferase activity"/>
    <property type="evidence" value="ECO:0007669"/>
    <property type="project" value="UniProtKB-KW"/>
</dbReference>
<keyword evidence="4" id="KW-0396">Initiation factor</keyword>
<evidence type="ECO:0000256" key="10">
    <source>
        <dbReference type="SAM" id="MobiDB-lite"/>
    </source>
</evidence>
<dbReference type="Gene3D" id="3.90.550.10">
    <property type="entry name" value="Spore Coat Polysaccharide Biosynthesis Protein SpsA, Chain A"/>
    <property type="match status" value="1"/>
</dbReference>
<keyword evidence="14" id="KW-1185">Reference proteome</keyword>
<feature type="region of interest" description="Disordered" evidence="10">
    <location>
        <begin position="457"/>
        <end position="479"/>
    </location>
</feature>
<evidence type="ECO:0000256" key="1">
    <source>
        <dbReference type="ARBA" id="ARBA00004514"/>
    </source>
</evidence>
<evidence type="ECO:0000259" key="12">
    <source>
        <dbReference type="Pfam" id="PF25084"/>
    </source>
</evidence>
<dbReference type="PANTHER" id="PTHR45989">
    <property type="entry name" value="TRANSLATION INITIATION FACTOR EIF-2B SUBUNIT GAMMA"/>
    <property type="match status" value="1"/>
</dbReference>
<evidence type="ECO:0000256" key="5">
    <source>
        <dbReference type="ARBA" id="ARBA00022917"/>
    </source>
</evidence>
<dbReference type="InterPro" id="IPR051960">
    <property type="entry name" value="eIF2B_gamma"/>
</dbReference>
<reference evidence="13 14" key="1">
    <citation type="journal article" date="2016" name="Mol. Biol. Evol.">
        <title>Comparative Genomics of Early-Diverging Mushroom-Forming Fungi Provides Insights into the Origins of Lignocellulose Decay Capabilities.</title>
        <authorList>
            <person name="Nagy L.G."/>
            <person name="Riley R."/>
            <person name="Tritt A."/>
            <person name="Adam C."/>
            <person name="Daum C."/>
            <person name="Floudas D."/>
            <person name="Sun H."/>
            <person name="Yadav J.S."/>
            <person name="Pangilinan J."/>
            <person name="Larsson K.H."/>
            <person name="Matsuura K."/>
            <person name="Barry K."/>
            <person name="Labutti K."/>
            <person name="Kuo R."/>
            <person name="Ohm R.A."/>
            <person name="Bhattacharya S.S."/>
            <person name="Shirouzu T."/>
            <person name="Yoshinaga Y."/>
            <person name="Martin F.M."/>
            <person name="Grigoriev I.V."/>
            <person name="Hibbett D.S."/>
        </authorList>
    </citation>
    <scope>NUCLEOTIDE SEQUENCE [LARGE SCALE GENOMIC DNA]</scope>
    <source>
        <strain evidence="13 14">HHB10207 ss-3</strain>
    </source>
</reference>
<dbReference type="GO" id="GO:0005851">
    <property type="term" value="C:eukaryotic translation initiation factor 2B complex"/>
    <property type="evidence" value="ECO:0007669"/>
    <property type="project" value="TreeGrafter"/>
</dbReference>
<dbReference type="Gene3D" id="2.160.10.10">
    <property type="entry name" value="Hexapeptide repeat proteins"/>
    <property type="match status" value="1"/>
</dbReference>
<dbReference type="SUPFAM" id="SSF53448">
    <property type="entry name" value="Nucleotide-diphospho-sugar transferases"/>
    <property type="match status" value="1"/>
</dbReference>
<evidence type="ECO:0000313" key="14">
    <source>
        <dbReference type="Proteomes" id="UP000076798"/>
    </source>
</evidence>
<feature type="compositionally biased region" description="Low complexity" evidence="10">
    <location>
        <begin position="355"/>
        <end position="365"/>
    </location>
</feature>
<accession>A0A166I8G4</accession>
<feature type="region of interest" description="Disordered" evidence="10">
    <location>
        <begin position="355"/>
        <end position="377"/>
    </location>
</feature>
<feature type="compositionally biased region" description="Polar residues" evidence="10">
    <location>
        <begin position="280"/>
        <end position="292"/>
    </location>
</feature>
<keyword evidence="5" id="KW-0648">Protein biosynthesis</keyword>
<organism evidence="13 14">
    <name type="scientific">Sistotremastrum suecicum HHB10207 ss-3</name>
    <dbReference type="NCBI Taxonomy" id="1314776"/>
    <lineage>
        <taxon>Eukaryota</taxon>
        <taxon>Fungi</taxon>
        <taxon>Dikarya</taxon>
        <taxon>Basidiomycota</taxon>
        <taxon>Agaricomycotina</taxon>
        <taxon>Agaricomycetes</taxon>
        <taxon>Sistotremastrales</taxon>
        <taxon>Sistotremastraceae</taxon>
        <taxon>Sistotremastrum</taxon>
    </lineage>
</organism>
<dbReference type="STRING" id="1314776.A0A166I8G4"/>
<feature type="domain" description="Nucleotidyl transferase" evidence="11">
    <location>
        <begin position="17"/>
        <end position="131"/>
    </location>
</feature>
<comment type="function">
    <text evidence="8">Acts as a component of the translation initiation factor 2B (eIF2B) complex, which catalyzes the exchange of GDP for GTP on the eukaryotic initiation factor 2 (eIF2) complex gamma subunit. Its guanine nucleotide exchange factor activity is repressed when bound to eIF2 complex phosphorylated on the alpha subunit, thereby limiting the amount of methionyl-initiator methionine tRNA available to the ribosome and consequently global translation is repressed.</text>
</comment>
<proteinExistence type="inferred from homology"/>
<dbReference type="Pfam" id="PF00483">
    <property type="entry name" value="NTP_transferase"/>
    <property type="match status" value="1"/>
</dbReference>
<dbReference type="GO" id="GO:0003743">
    <property type="term" value="F:translation initiation factor activity"/>
    <property type="evidence" value="ECO:0007669"/>
    <property type="project" value="UniProtKB-KW"/>
</dbReference>
<evidence type="ECO:0000259" key="11">
    <source>
        <dbReference type="Pfam" id="PF00483"/>
    </source>
</evidence>
<dbReference type="OrthoDB" id="1733332at2759"/>
<dbReference type="EMBL" id="KV428007">
    <property type="protein sequence ID" value="KZT43505.1"/>
    <property type="molecule type" value="Genomic_DNA"/>
</dbReference>
<feature type="region of interest" description="Disordered" evidence="10">
    <location>
        <begin position="280"/>
        <end position="313"/>
    </location>
</feature>
<evidence type="ECO:0000256" key="7">
    <source>
        <dbReference type="ARBA" id="ARBA00044229"/>
    </source>
</evidence>
<dbReference type="AlphaFoldDB" id="A0A166I8G4"/>
<feature type="compositionally biased region" description="Acidic residues" evidence="10">
    <location>
        <begin position="469"/>
        <end position="479"/>
    </location>
</feature>
<comment type="subunit">
    <text evidence="9">Component of the translation initiation factor 2B (eIF2B) complex which is a heterodecamer of two sets of five different subunits: alpha, beta, gamma, delta and epsilon. Subunits alpha, beta and delta comprise a regulatory subcomplex and subunits epsilon and gamma comprise a catalytic subcomplex. Within the complex, the hexameric regulatory complex resides at the center, with the two heterodimeric catalytic subcomplexes bound on opposite sides.</text>
</comment>
<feature type="domain" description="EIF2B subunit epsilon/gamma LbH" evidence="12">
    <location>
        <begin position="368"/>
        <end position="435"/>
    </location>
</feature>
<evidence type="ECO:0000256" key="8">
    <source>
        <dbReference type="ARBA" id="ARBA00045373"/>
    </source>
</evidence>
<sequence>MNFQDVTSAPIPKEFLAIILAGFGNELHPLTGNHGDEPCPKALLPIANKPMISYTLTWIEESGIQDVLIVCPATHREALSNYLQSDEFSSTLVVNFEAYDSNDPSTGAMEVLAAAAPRCQTDFVLLSCDFIPHPSLPLSSVLNEFRVATDGALAISLFYEASVLDKSEEVAFLEKPPVVIVDPSTSSLLHVDYSHANEEELDLRMSLTWKFPRTRLLANFTDSHVYVCRRAVLDLIVDRAKGFDSFREDFVPWLCKLQYQRRRREKFTAVLSHNIRSSPSSALRHSTRYSASSKRDRTVAPTSSDTSDDEGPLEQTLRCGALLHRAKDGYVTRTNNLYAYSEANRRVLATVLASAPAPSGKPAPSQNADSLIAESSRVGERTSVKKSVLGRHCTIGKNVKIAGSVIGDHCIILDGAHLENCILSQHTRVGEKAELIRCQTQAGLEVEAGAKFKGEKLEVDSWAEGHGDSEEEGSESESE</sequence>
<comment type="similarity">
    <text evidence="2">Belongs to the eIF-2B gamma/epsilon subunits family.</text>
</comment>